<accession>A0A6I3LPZ1</accession>
<organism evidence="2 3">
    <name type="scientific">Myroides albus</name>
    <dbReference type="NCBI Taxonomy" id="2562892"/>
    <lineage>
        <taxon>Bacteria</taxon>
        <taxon>Pseudomonadati</taxon>
        <taxon>Bacteroidota</taxon>
        <taxon>Flavobacteriia</taxon>
        <taxon>Flavobacteriales</taxon>
        <taxon>Flavobacteriaceae</taxon>
        <taxon>Myroides</taxon>
    </lineage>
</organism>
<evidence type="ECO:0000313" key="3">
    <source>
        <dbReference type="Proteomes" id="UP000438760"/>
    </source>
</evidence>
<dbReference type="InterPro" id="IPR052345">
    <property type="entry name" value="Rad_response_metalloprotease"/>
</dbReference>
<dbReference type="EMBL" id="WMJX01000077">
    <property type="protein sequence ID" value="MTG99410.1"/>
    <property type="molecule type" value="Genomic_DNA"/>
</dbReference>
<dbReference type="InterPro" id="IPR010359">
    <property type="entry name" value="IrrE_HExxH"/>
</dbReference>
<evidence type="ECO:0000313" key="2">
    <source>
        <dbReference type="EMBL" id="MTG99410.1"/>
    </source>
</evidence>
<keyword evidence="3" id="KW-1185">Reference proteome</keyword>
<name>A0A6I3LPZ1_9FLAO</name>
<protein>
    <submittedName>
        <fullName evidence="2">ImmA/IrrE family metallo-endopeptidase</fullName>
    </submittedName>
</protein>
<dbReference type="Gene3D" id="1.10.10.2910">
    <property type="match status" value="1"/>
</dbReference>
<dbReference type="RefSeq" id="WP_155093397.1">
    <property type="nucleotide sequence ID" value="NZ_WMJX01000077.1"/>
</dbReference>
<feature type="domain" description="IrrE N-terminal-like" evidence="1">
    <location>
        <begin position="71"/>
        <end position="177"/>
    </location>
</feature>
<dbReference type="Pfam" id="PF06114">
    <property type="entry name" value="Peptidase_M78"/>
    <property type="match status" value="1"/>
</dbReference>
<gene>
    <name evidence="2" type="ORF">GJV76_14990</name>
</gene>
<proteinExistence type="predicted"/>
<evidence type="ECO:0000259" key="1">
    <source>
        <dbReference type="Pfam" id="PF06114"/>
    </source>
</evidence>
<comment type="caution">
    <text evidence="2">The sequence shown here is derived from an EMBL/GenBank/DDBJ whole genome shotgun (WGS) entry which is preliminary data.</text>
</comment>
<reference evidence="2 3" key="1">
    <citation type="submission" date="2019-11" db="EMBL/GenBank/DDBJ databases">
        <title>Genome of Strain BIT-d1.</title>
        <authorList>
            <person name="Yang Y."/>
        </authorList>
    </citation>
    <scope>NUCLEOTIDE SEQUENCE [LARGE SCALE GENOMIC DNA]</scope>
    <source>
        <strain evidence="2 3">BIT-d1</strain>
    </source>
</reference>
<dbReference type="PANTHER" id="PTHR43236">
    <property type="entry name" value="ANTITOXIN HIGA1"/>
    <property type="match status" value="1"/>
</dbReference>
<dbReference type="AlphaFoldDB" id="A0A6I3LPZ1"/>
<dbReference type="Proteomes" id="UP000438760">
    <property type="component" value="Unassembled WGS sequence"/>
</dbReference>
<sequence>MDKLEKQKSTRGGRKIHEQFNEPSLFKDVESVLQTARDKGLYEGNVLDIETLVEVLPDVELSYSEMSGGLSGSLKNDNGIWQMKINSKHHKNRQRFTIAHELGHYFLHKEKNTSFEDTTFFRGAKSNPIEYAANEFASAVLMPEDLIQELISNGVRELSELAGEFGVSASAMKYRLEKLGYILN</sequence>
<dbReference type="OrthoDB" id="9794834at2"/>
<dbReference type="PANTHER" id="PTHR43236:SF1">
    <property type="entry name" value="BLL7220 PROTEIN"/>
    <property type="match status" value="1"/>
</dbReference>